<feature type="binding site" evidence="6">
    <location>
        <position position="238"/>
    </location>
    <ligand>
        <name>ATP</name>
        <dbReference type="ChEBI" id="CHEBI:30616"/>
    </ligand>
</feature>
<feature type="domain" description="Protein kinase" evidence="8">
    <location>
        <begin position="204"/>
        <end position="598"/>
    </location>
</feature>
<dbReference type="InterPro" id="IPR011009">
    <property type="entry name" value="Kinase-like_dom_sf"/>
</dbReference>
<dbReference type="GO" id="GO:0004672">
    <property type="term" value="F:protein kinase activity"/>
    <property type="evidence" value="ECO:0007669"/>
    <property type="project" value="InterPro"/>
</dbReference>
<dbReference type="PROSITE" id="PS00108">
    <property type="entry name" value="PROTEIN_KINASE_ST"/>
    <property type="match status" value="1"/>
</dbReference>
<dbReference type="InterPro" id="IPR008271">
    <property type="entry name" value="Ser/Thr_kinase_AS"/>
</dbReference>
<keyword evidence="10" id="KW-1185">Reference proteome</keyword>
<gene>
    <name evidence="9" type="ORF">LECACI_7A005580</name>
</gene>
<evidence type="ECO:0000256" key="6">
    <source>
        <dbReference type="PROSITE-ProRule" id="PRU10141"/>
    </source>
</evidence>
<dbReference type="InterPro" id="IPR000719">
    <property type="entry name" value="Prot_kinase_dom"/>
</dbReference>
<dbReference type="InterPro" id="IPR050339">
    <property type="entry name" value="CC_SR_Kinase"/>
</dbReference>
<dbReference type="GO" id="GO:0005737">
    <property type="term" value="C:cytoplasm"/>
    <property type="evidence" value="ECO:0007669"/>
    <property type="project" value="TreeGrafter"/>
</dbReference>
<keyword evidence="2 6" id="KW-0547">Nucleotide-binding</keyword>
<dbReference type="PANTHER" id="PTHR11042">
    <property type="entry name" value="EUKARYOTIC TRANSLATION INITIATION FACTOR 2-ALPHA KINASE EIF2-ALPHA KINASE -RELATED"/>
    <property type="match status" value="1"/>
</dbReference>
<dbReference type="GO" id="GO:0005524">
    <property type="term" value="F:ATP binding"/>
    <property type="evidence" value="ECO:0007669"/>
    <property type="project" value="UniProtKB-UniRule"/>
</dbReference>
<dbReference type="Proteomes" id="UP001296104">
    <property type="component" value="Unassembled WGS sequence"/>
</dbReference>
<organism evidence="9 10">
    <name type="scientific">Lecanosticta acicola</name>
    <dbReference type="NCBI Taxonomy" id="111012"/>
    <lineage>
        <taxon>Eukaryota</taxon>
        <taxon>Fungi</taxon>
        <taxon>Dikarya</taxon>
        <taxon>Ascomycota</taxon>
        <taxon>Pezizomycotina</taxon>
        <taxon>Dothideomycetes</taxon>
        <taxon>Dothideomycetidae</taxon>
        <taxon>Mycosphaerellales</taxon>
        <taxon>Mycosphaerellaceae</taxon>
        <taxon>Lecanosticta</taxon>
    </lineage>
</organism>
<keyword evidence="3 9" id="KW-0418">Kinase</keyword>
<evidence type="ECO:0000256" key="5">
    <source>
        <dbReference type="ARBA" id="ARBA00037982"/>
    </source>
</evidence>
<dbReference type="EMBL" id="CAVMBE010000036">
    <property type="protein sequence ID" value="CAK4030422.1"/>
    <property type="molecule type" value="Genomic_DNA"/>
</dbReference>
<dbReference type="Gene3D" id="1.10.510.10">
    <property type="entry name" value="Transferase(Phosphotransferase) domain 1"/>
    <property type="match status" value="1"/>
</dbReference>
<dbReference type="PROSITE" id="PS00107">
    <property type="entry name" value="PROTEIN_KINASE_ATP"/>
    <property type="match status" value="1"/>
</dbReference>
<feature type="region of interest" description="Disordered" evidence="7">
    <location>
        <begin position="1"/>
        <end position="33"/>
    </location>
</feature>
<reference evidence="9" key="1">
    <citation type="submission" date="2023-11" db="EMBL/GenBank/DDBJ databases">
        <authorList>
            <person name="Alioto T."/>
            <person name="Alioto T."/>
            <person name="Gomez Garrido J."/>
        </authorList>
    </citation>
    <scope>NUCLEOTIDE SEQUENCE</scope>
</reference>
<evidence type="ECO:0000259" key="8">
    <source>
        <dbReference type="PROSITE" id="PS50011"/>
    </source>
</evidence>
<protein>
    <submittedName>
        <fullName evidence="9">Serine threonine- kinase GCN2</fullName>
    </submittedName>
</protein>
<accession>A0AAI8Z0Y2</accession>
<evidence type="ECO:0000313" key="9">
    <source>
        <dbReference type="EMBL" id="CAK4030422.1"/>
    </source>
</evidence>
<sequence>MSKFFRKRSTDSDTSSSSSSPSGEEEHAEEIDQHDLSIQQDLSDLSLDPINYGRPVAVTGGSAGQAWLLHALLEERCRNQVRSEGRFNTEDEIQREGRRRYQLLCRRLAPFNLVSTGLDHDRYINTRQGIRDRLDSVNVNAPVDSNALQLQNRSPPATSPLPAPLRRLLTNGGPPSAPASPASLFDGSSTLAVTDRPARYLADFEELGPLGKGGYGEVFRVRHILDQRIYAVKKVPIKPALLAKIRSGEASLDDALREIRCLSNFDHPNVVRYYSSWIEWSTRTSLVSNSSELDSPVPAGGARVDRSDAVTSLGRVRTESDAHTDDMADIGFESRSHLDTSVALDSVEESSLQSPSSTNEALLPTSTLPLLTLHMQMDVYPMTLGDFIDPKPTGTEIAPLSHCFHLETSIRILLAIFEGVEYLHSKSVVHRDLKPANIFLKHEGNPRAAHGTVDLFLCSTCRNENRAQPAQLSVRIGDFGLVTNIAQTTQAIPSHGVGTELYRPTATTSNVTPRLDIFAVGIIACELLCKFGTQSERRQKLDGLRRGRFPEFVGCPSHQSAKLQEVIKTMLTDEVVTIAELKGRLGELLEQSGLHASAVLGRVST</sequence>
<evidence type="ECO:0000256" key="2">
    <source>
        <dbReference type="ARBA" id="ARBA00022741"/>
    </source>
</evidence>
<dbReference type="SMART" id="SM00220">
    <property type="entry name" value="S_TKc"/>
    <property type="match status" value="1"/>
</dbReference>
<dbReference type="InterPro" id="IPR017441">
    <property type="entry name" value="Protein_kinase_ATP_BS"/>
</dbReference>
<dbReference type="PROSITE" id="PS50011">
    <property type="entry name" value="PROTEIN_KINASE_DOM"/>
    <property type="match status" value="1"/>
</dbReference>
<dbReference type="GO" id="GO:0005634">
    <property type="term" value="C:nucleus"/>
    <property type="evidence" value="ECO:0007669"/>
    <property type="project" value="TreeGrafter"/>
</dbReference>
<keyword evidence="4 6" id="KW-0067">ATP-binding</keyword>
<comment type="similarity">
    <text evidence="5">Belongs to the protein kinase superfamily. Ser/Thr protein kinase family. GCN2 subfamily.</text>
</comment>
<feature type="compositionally biased region" description="Low complexity" evidence="7">
    <location>
        <begin position="12"/>
        <end position="22"/>
    </location>
</feature>
<dbReference type="SUPFAM" id="SSF56112">
    <property type="entry name" value="Protein kinase-like (PK-like)"/>
    <property type="match status" value="1"/>
</dbReference>
<proteinExistence type="inferred from homology"/>
<dbReference type="Pfam" id="PF00069">
    <property type="entry name" value="Pkinase"/>
    <property type="match status" value="2"/>
</dbReference>
<evidence type="ECO:0000256" key="7">
    <source>
        <dbReference type="SAM" id="MobiDB-lite"/>
    </source>
</evidence>
<keyword evidence="1" id="KW-0808">Transferase</keyword>
<dbReference type="Gene3D" id="3.30.200.20">
    <property type="entry name" value="Phosphorylase Kinase, domain 1"/>
    <property type="match status" value="1"/>
</dbReference>
<evidence type="ECO:0000313" key="10">
    <source>
        <dbReference type="Proteomes" id="UP001296104"/>
    </source>
</evidence>
<name>A0AAI8Z0Y2_9PEZI</name>
<comment type="caution">
    <text evidence="9">The sequence shown here is derived from an EMBL/GenBank/DDBJ whole genome shotgun (WGS) entry which is preliminary data.</text>
</comment>
<dbReference type="AlphaFoldDB" id="A0AAI8Z0Y2"/>
<evidence type="ECO:0000256" key="3">
    <source>
        <dbReference type="ARBA" id="ARBA00022777"/>
    </source>
</evidence>
<evidence type="ECO:0000256" key="1">
    <source>
        <dbReference type="ARBA" id="ARBA00022679"/>
    </source>
</evidence>
<evidence type="ECO:0000256" key="4">
    <source>
        <dbReference type="ARBA" id="ARBA00022840"/>
    </source>
</evidence>